<dbReference type="InterPro" id="IPR012280">
    <property type="entry name" value="Semialdhyde_DH_dimer_dom"/>
</dbReference>
<accession>A0A388TK14</accession>
<gene>
    <name evidence="15 18" type="primary">asd</name>
    <name evidence="18" type="ORF">RDn1_302</name>
</gene>
<comment type="caution">
    <text evidence="18">The sequence shown here is derived from an EMBL/GenBank/DDBJ whole genome shotgun (WGS) entry which is preliminary data.</text>
</comment>
<dbReference type="SUPFAM" id="SSF51735">
    <property type="entry name" value="NAD(P)-binding Rossmann-fold domains"/>
    <property type="match status" value="1"/>
</dbReference>
<keyword evidence="9 15" id="KW-0521">NADP</keyword>
<dbReference type="GO" id="GO:0019877">
    <property type="term" value="P:diaminopimelate biosynthetic process"/>
    <property type="evidence" value="ECO:0007669"/>
    <property type="project" value="UniProtKB-UniRule"/>
</dbReference>
<evidence type="ECO:0000313" key="18">
    <source>
        <dbReference type="EMBL" id="GBR77643.1"/>
    </source>
</evidence>
<feature type="binding site" evidence="15">
    <location>
        <position position="236"/>
    </location>
    <ligand>
        <name>substrate</name>
    </ligand>
</feature>
<keyword evidence="10 15" id="KW-0220">Diaminopimelate biosynthesis</keyword>
<protein>
    <recommendedName>
        <fullName evidence="6 15">Aspartate-semialdehyde dehydrogenase</fullName>
        <shortName evidence="15">ASA dehydrogenase</shortName>
        <shortName evidence="15">ASADH</shortName>
        <ecNumber evidence="6 15">1.2.1.11</ecNumber>
    </recommendedName>
    <alternativeName>
        <fullName evidence="15">Aspartate-beta-semialdehyde dehydrogenase</fullName>
    </alternativeName>
</protein>
<comment type="similarity">
    <text evidence="4 15">Belongs to the aspartate-semialdehyde dehydrogenase family.</text>
</comment>
<keyword evidence="7 15" id="KW-0028">Amino-acid biosynthesis</keyword>
<dbReference type="InterPro" id="IPR005986">
    <property type="entry name" value="Asp_semialdehyde_DH_beta"/>
</dbReference>
<dbReference type="GO" id="GO:0046983">
    <property type="term" value="F:protein dimerization activity"/>
    <property type="evidence" value="ECO:0007669"/>
    <property type="project" value="InterPro"/>
</dbReference>
<keyword evidence="11 15" id="KW-0560">Oxidoreductase</keyword>
<dbReference type="InterPro" id="IPR012080">
    <property type="entry name" value="Asp_semialdehyde_DH"/>
</dbReference>
<dbReference type="CDD" id="cd18131">
    <property type="entry name" value="ASADH_C_bac_euk_like"/>
    <property type="match status" value="1"/>
</dbReference>
<comment type="catalytic activity">
    <reaction evidence="14 15">
        <text>L-aspartate 4-semialdehyde + phosphate + NADP(+) = 4-phospho-L-aspartate + NADPH + H(+)</text>
        <dbReference type="Rhea" id="RHEA:24284"/>
        <dbReference type="ChEBI" id="CHEBI:15378"/>
        <dbReference type="ChEBI" id="CHEBI:43474"/>
        <dbReference type="ChEBI" id="CHEBI:57535"/>
        <dbReference type="ChEBI" id="CHEBI:57783"/>
        <dbReference type="ChEBI" id="CHEBI:58349"/>
        <dbReference type="ChEBI" id="CHEBI:537519"/>
        <dbReference type="EC" id="1.2.1.11"/>
    </reaction>
</comment>
<organism evidence="18 19">
    <name type="scientific">Candidatus Termititenax dinenymphae</name>
    <dbReference type="NCBI Taxonomy" id="2218523"/>
    <lineage>
        <taxon>Bacteria</taxon>
        <taxon>Bacillati</taxon>
        <taxon>Candidatus Margulisiibacteriota</taxon>
        <taxon>Candidatus Termititenacia</taxon>
        <taxon>Candidatus Termititenacales</taxon>
        <taxon>Candidatus Termititenacaceae</taxon>
        <taxon>Candidatus Termititenax</taxon>
    </lineage>
</organism>
<dbReference type="InterPro" id="IPR036291">
    <property type="entry name" value="NAD(P)-bd_dom_sf"/>
</dbReference>
<evidence type="ECO:0000256" key="3">
    <source>
        <dbReference type="ARBA" id="ARBA00005097"/>
    </source>
</evidence>
<evidence type="ECO:0000256" key="2">
    <source>
        <dbReference type="ARBA" id="ARBA00005076"/>
    </source>
</evidence>
<dbReference type="PANTHER" id="PTHR46278">
    <property type="entry name" value="DEHYDROGENASE, PUTATIVE-RELATED"/>
    <property type="match status" value="1"/>
</dbReference>
<dbReference type="SMART" id="SM00859">
    <property type="entry name" value="Semialdhyde_dh"/>
    <property type="match status" value="1"/>
</dbReference>
<comment type="pathway">
    <text evidence="3 15">Amino-acid biosynthesis; L-threonine biosynthesis; L-threonine from L-aspartate: step 2/5.</text>
</comment>
<comment type="pathway">
    <text evidence="1 15">Amino-acid biosynthesis; L-methionine biosynthesis via de novo pathway; L-homoserine from L-aspartate: step 2/3.</text>
</comment>
<dbReference type="GO" id="GO:0009097">
    <property type="term" value="P:isoleucine biosynthetic process"/>
    <property type="evidence" value="ECO:0007669"/>
    <property type="project" value="UniProtKB-UniRule"/>
</dbReference>
<dbReference type="NCBIfam" id="TIGR01296">
    <property type="entry name" value="asd_B"/>
    <property type="match status" value="1"/>
</dbReference>
<feature type="active site" description="Acyl-thioester intermediate" evidence="15 16">
    <location>
        <position position="130"/>
    </location>
</feature>
<feature type="domain" description="Semialdehyde dehydrogenase NAD-binding" evidence="17">
    <location>
        <begin position="5"/>
        <end position="120"/>
    </location>
</feature>
<dbReference type="GO" id="GO:0051287">
    <property type="term" value="F:NAD binding"/>
    <property type="evidence" value="ECO:0007669"/>
    <property type="project" value="InterPro"/>
</dbReference>
<dbReference type="PIRSF" id="PIRSF000148">
    <property type="entry name" value="ASA_dh"/>
    <property type="match status" value="1"/>
</dbReference>
<evidence type="ECO:0000256" key="15">
    <source>
        <dbReference type="HAMAP-Rule" id="MF_02121"/>
    </source>
</evidence>
<keyword evidence="19" id="KW-1185">Reference proteome</keyword>
<reference evidence="18 19" key="1">
    <citation type="journal article" date="2019" name="ISME J.">
        <title>Genome analyses of uncultured TG2/ZB3 bacteria in 'Margulisbacteria' specifically attached to ectosymbiotic spirochetes of protists in the termite gut.</title>
        <authorList>
            <person name="Utami Y.D."/>
            <person name="Kuwahara H."/>
            <person name="Igai K."/>
            <person name="Murakami T."/>
            <person name="Sugaya K."/>
            <person name="Morikawa T."/>
            <person name="Nagura Y."/>
            <person name="Yuki M."/>
            <person name="Deevong P."/>
            <person name="Inoue T."/>
            <person name="Kihara K."/>
            <person name="Lo N."/>
            <person name="Yamada A."/>
            <person name="Ohkuma M."/>
            <person name="Hongoh Y."/>
        </authorList>
    </citation>
    <scope>NUCLEOTIDE SEQUENCE [LARGE SCALE GENOMIC DNA]</scope>
    <source>
        <strain evidence="18">RsDinE6-01</strain>
    </source>
</reference>
<feature type="binding site" evidence="15">
    <location>
        <position position="316"/>
    </location>
    <ligand>
        <name>NADP(+)</name>
        <dbReference type="ChEBI" id="CHEBI:58349"/>
    </ligand>
</feature>
<comment type="function">
    <text evidence="15">Catalyzes the NADPH-dependent formation of L-aspartate-semialdehyde (L-ASA) by the reductive dephosphorylation of L-aspartyl-4-phosphate.</text>
</comment>
<evidence type="ECO:0000256" key="14">
    <source>
        <dbReference type="ARBA" id="ARBA00047891"/>
    </source>
</evidence>
<dbReference type="AlphaFoldDB" id="A0A388TK14"/>
<evidence type="ECO:0000256" key="12">
    <source>
        <dbReference type="ARBA" id="ARBA00023154"/>
    </source>
</evidence>
<evidence type="ECO:0000256" key="7">
    <source>
        <dbReference type="ARBA" id="ARBA00022605"/>
    </source>
</evidence>
<dbReference type="Proteomes" id="UP000282196">
    <property type="component" value="Unassembled WGS sequence"/>
</dbReference>
<comment type="subunit">
    <text evidence="5 15">Homodimer.</text>
</comment>
<feature type="binding site" evidence="15">
    <location>
        <position position="157"/>
    </location>
    <ligand>
        <name>substrate</name>
    </ligand>
</feature>
<evidence type="ECO:0000256" key="9">
    <source>
        <dbReference type="ARBA" id="ARBA00022857"/>
    </source>
</evidence>
<dbReference type="GO" id="GO:0009088">
    <property type="term" value="P:threonine biosynthetic process"/>
    <property type="evidence" value="ECO:0007669"/>
    <property type="project" value="UniProtKB-UniRule"/>
</dbReference>
<dbReference type="Pfam" id="PF01118">
    <property type="entry name" value="Semialdhyde_dh"/>
    <property type="match status" value="1"/>
</dbReference>
<feature type="binding site" evidence="15">
    <location>
        <position position="100"/>
    </location>
    <ligand>
        <name>phosphate</name>
        <dbReference type="ChEBI" id="CHEBI:43474"/>
    </ligand>
</feature>
<dbReference type="EC" id="1.2.1.11" evidence="6 15"/>
<keyword evidence="13 15" id="KW-0486">Methionine biosynthesis</keyword>
<dbReference type="GO" id="GO:0009089">
    <property type="term" value="P:lysine biosynthetic process via diaminopimelate"/>
    <property type="evidence" value="ECO:0007669"/>
    <property type="project" value="UniProtKB-UniRule"/>
</dbReference>
<dbReference type="HAMAP" id="MF_02121">
    <property type="entry name" value="ASADH"/>
    <property type="match status" value="1"/>
</dbReference>
<evidence type="ECO:0000256" key="1">
    <source>
        <dbReference type="ARBA" id="ARBA00005021"/>
    </source>
</evidence>
<dbReference type="EMBL" id="BGZP01000009">
    <property type="protein sequence ID" value="GBR77643.1"/>
    <property type="molecule type" value="Genomic_DNA"/>
</dbReference>
<dbReference type="Gene3D" id="3.30.360.10">
    <property type="entry name" value="Dihydrodipicolinate Reductase, domain 2"/>
    <property type="match status" value="1"/>
</dbReference>
<feature type="binding site" evidence="15">
    <location>
        <begin position="12"/>
        <end position="15"/>
    </location>
    <ligand>
        <name>NADP(+)</name>
        <dbReference type="ChEBI" id="CHEBI:58349"/>
    </ligand>
</feature>
<dbReference type="GO" id="GO:0050661">
    <property type="term" value="F:NADP binding"/>
    <property type="evidence" value="ECO:0007669"/>
    <property type="project" value="UniProtKB-UniRule"/>
</dbReference>
<dbReference type="NCBIfam" id="NF011456">
    <property type="entry name" value="PRK14874.1"/>
    <property type="match status" value="1"/>
</dbReference>
<evidence type="ECO:0000256" key="10">
    <source>
        <dbReference type="ARBA" id="ARBA00022915"/>
    </source>
</evidence>
<name>A0A388TK14_9BACT</name>
<evidence type="ECO:0000259" key="17">
    <source>
        <dbReference type="SMART" id="SM00859"/>
    </source>
</evidence>
<evidence type="ECO:0000256" key="4">
    <source>
        <dbReference type="ARBA" id="ARBA00010584"/>
    </source>
</evidence>
<evidence type="ECO:0000256" key="11">
    <source>
        <dbReference type="ARBA" id="ARBA00023002"/>
    </source>
</evidence>
<dbReference type="UniPathway" id="UPA00051">
    <property type="reaction ID" value="UER00464"/>
</dbReference>
<dbReference type="GO" id="GO:0071266">
    <property type="term" value="P:'de novo' L-methionine biosynthetic process"/>
    <property type="evidence" value="ECO:0007669"/>
    <property type="project" value="UniProtKB-UniRule"/>
</dbReference>
<feature type="active site" description="Proton acceptor" evidence="15 16">
    <location>
        <position position="243"/>
    </location>
</feature>
<dbReference type="CDD" id="cd02316">
    <property type="entry name" value="VcASADH2_like_N"/>
    <property type="match status" value="1"/>
</dbReference>
<evidence type="ECO:0000256" key="8">
    <source>
        <dbReference type="ARBA" id="ARBA00022697"/>
    </source>
</evidence>
<comment type="pathway">
    <text evidence="2 15">Amino-acid biosynthesis; L-lysine biosynthesis via DAP pathway; (S)-tetrahydrodipicolinate from L-aspartate: step 2/4.</text>
</comment>
<feature type="binding site" evidence="15">
    <location>
        <begin position="160"/>
        <end position="161"/>
    </location>
    <ligand>
        <name>NADP(+)</name>
        <dbReference type="ChEBI" id="CHEBI:58349"/>
    </ligand>
</feature>
<dbReference type="UniPathway" id="UPA00034">
    <property type="reaction ID" value="UER00016"/>
</dbReference>
<dbReference type="PANTHER" id="PTHR46278:SF2">
    <property type="entry name" value="ASPARTATE-SEMIALDEHYDE DEHYDROGENASE"/>
    <property type="match status" value="1"/>
</dbReference>
<comment type="caution">
    <text evidence="15">Lacks conserved residue(s) required for the propagation of feature annotation.</text>
</comment>
<keyword evidence="8 15" id="KW-0791">Threonine biosynthesis</keyword>
<dbReference type="GO" id="GO:0004073">
    <property type="term" value="F:aspartate-semialdehyde dehydrogenase activity"/>
    <property type="evidence" value="ECO:0007669"/>
    <property type="project" value="UniProtKB-UniRule"/>
</dbReference>
<evidence type="ECO:0000256" key="5">
    <source>
        <dbReference type="ARBA" id="ARBA00011738"/>
    </source>
</evidence>
<proteinExistence type="inferred from homology"/>
<evidence type="ECO:0000256" key="6">
    <source>
        <dbReference type="ARBA" id="ARBA00013120"/>
    </source>
</evidence>
<evidence type="ECO:0000313" key="19">
    <source>
        <dbReference type="Proteomes" id="UP000282196"/>
    </source>
</evidence>
<sequence length="336" mass="37044">MKKYNVAVVGATGVVGQEMLKVLEERNFPVEKIIPLASIRTVGSRVEFRGKEVVVQELKADSFQDVQIALFSAGSAVSEEYAPIAAKAGAVVIDNTAFYRMDPQVPLVVPEINAQEVNNRPKGIIANPNCSTAQMVVALKPIYDAVGIKRLVISTYQAVSGTGKEAIEELQQEVLDILQFKEIKPQVYPHQIAFNILPHIDSFLDSGYSKEEMKMVNETQKIFGDDSIKITATTCRVPVFYCHSECVNIETKQKITADEARKLLSKAENIIVADDPQKNIYPMPVLAAGKNETFVGRIREDISIDNGLEMFIVADNLRKGAAFNAVQIAEEVIKTL</sequence>
<dbReference type="Pfam" id="PF02774">
    <property type="entry name" value="Semialdhyde_dhC"/>
    <property type="match status" value="1"/>
</dbReference>
<keyword evidence="12 15" id="KW-0457">Lysine biosynthesis</keyword>
<evidence type="ECO:0000256" key="16">
    <source>
        <dbReference type="PIRSR" id="PIRSR000148-1"/>
    </source>
</evidence>
<dbReference type="UniPathway" id="UPA00050">
    <property type="reaction ID" value="UER00463"/>
</dbReference>
<dbReference type="Gene3D" id="3.40.50.720">
    <property type="entry name" value="NAD(P)-binding Rossmann-like Domain"/>
    <property type="match status" value="1"/>
</dbReference>
<evidence type="ECO:0000256" key="13">
    <source>
        <dbReference type="ARBA" id="ARBA00023167"/>
    </source>
</evidence>
<dbReference type="SUPFAM" id="SSF55347">
    <property type="entry name" value="Glyceraldehyde-3-phosphate dehydrogenase-like, C-terminal domain"/>
    <property type="match status" value="1"/>
</dbReference>
<dbReference type="InterPro" id="IPR000534">
    <property type="entry name" value="Semialdehyde_DH_NAD-bd"/>
</dbReference>